<dbReference type="InterPro" id="IPR007398">
    <property type="entry name" value="BioG"/>
</dbReference>
<comment type="caution">
    <text evidence="1">The sequence shown here is derived from an EMBL/GenBank/DDBJ whole genome shotgun (WGS) entry which is preliminary data.</text>
</comment>
<evidence type="ECO:0000313" key="1">
    <source>
        <dbReference type="EMBL" id="MBO8482654.1"/>
    </source>
</evidence>
<organism evidence="1 2">
    <name type="scientific">Candidatus Cryptobacteroides avicola</name>
    <dbReference type="NCBI Taxonomy" id="2840757"/>
    <lineage>
        <taxon>Bacteria</taxon>
        <taxon>Pseudomonadati</taxon>
        <taxon>Bacteroidota</taxon>
        <taxon>Bacteroidia</taxon>
        <taxon>Bacteroidales</taxon>
        <taxon>Candidatus Cryptobacteroides</taxon>
    </lineage>
</organism>
<reference evidence="1" key="2">
    <citation type="journal article" date="2021" name="PeerJ">
        <title>Extensive microbial diversity within the chicken gut microbiome revealed by metagenomics and culture.</title>
        <authorList>
            <person name="Gilroy R."/>
            <person name="Ravi A."/>
            <person name="Getino M."/>
            <person name="Pursley I."/>
            <person name="Horton D.L."/>
            <person name="Alikhan N.F."/>
            <person name="Baker D."/>
            <person name="Gharbi K."/>
            <person name="Hall N."/>
            <person name="Watson M."/>
            <person name="Adriaenssens E.M."/>
            <person name="Foster-Nyarko E."/>
            <person name="Jarju S."/>
            <person name="Secka A."/>
            <person name="Antonio M."/>
            <person name="Oren A."/>
            <person name="Chaudhuri R.R."/>
            <person name="La Ragione R."/>
            <person name="Hildebrand F."/>
            <person name="Pallen M.J."/>
        </authorList>
    </citation>
    <scope>NUCLEOTIDE SEQUENCE</scope>
    <source>
        <strain evidence="1">G3-8215</strain>
    </source>
</reference>
<sequence length="230" mass="25244">MKQDFIIKNDNSSLLLVFGGWGTWTGLFSEGPFPEGYDVLLCYDYRTMDFDPSVLSGYGTVRLIAWSMGVWVASRVLAGADVRWEKRIAVNGTLTPVDDLRGIPVAVFNGTLDNMSGPVLSKFNRRMCGKDLACYMSRGPGRSAEELKEELSALKEAVGASGVALSFMWDVAAVGTKDLIFPAENQLRAWDVCAVEAVEVDCAHYSRDLFARLFSSCCHSDLAEQAEKSV</sequence>
<dbReference type="Pfam" id="PF04301">
    <property type="entry name" value="BioG"/>
    <property type="match status" value="1"/>
</dbReference>
<accession>A0A940DPJ2</accession>
<dbReference type="SUPFAM" id="SSF53474">
    <property type="entry name" value="alpha/beta-Hydrolases"/>
    <property type="match status" value="1"/>
</dbReference>
<dbReference type="Proteomes" id="UP000725002">
    <property type="component" value="Unassembled WGS sequence"/>
</dbReference>
<proteinExistence type="predicted"/>
<dbReference type="InterPro" id="IPR029058">
    <property type="entry name" value="AB_hydrolase_fold"/>
</dbReference>
<gene>
    <name evidence="1" type="ORF">IAB75_00820</name>
</gene>
<reference evidence="1" key="1">
    <citation type="submission" date="2020-10" db="EMBL/GenBank/DDBJ databases">
        <authorList>
            <person name="Gilroy R."/>
        </authorList>
    </citation>
    <scope>NUCLEOTIDE SEQUENCE</scope>
    <source>
        <strain evidence="1">G3-8215</strain>
    </source>
</reference>
<dbReference type="EMBL" id="JADILV010000006">
    <property type="protein sequence ID" value="MBO8482654.1"/>
    <property type="molecule type" value="Genomic_DNA"/>
</dbReference>
<evidence type="ECO:0000313" key="2">
    <source>
        <dbReference type="Proteomes" id="UP000725002"/>
    </source>
</evidence>
<protein>
    <submittedName>
        <fullName evidence="1">DUF452 family protein</fullName>
    </submittedName>
</protein>
<dbReference type="AlphaFoldDB" id="A0A940DPJ2"/>
<name>A0A940DPJ2_9BACT</name>